<evidence type="ECO:0000313" key="11">
    <source>
        <dbReference type="EnsemblMetazoa" id="AMEC012287-PA"/>
    </source>
</evidence>
<comment type="subcellular location">
    <subcellularLocation>
        <location evidence="1">Nucleus</location>
    </subcellularLocation>
</comment>
<evidence type="ECO:0000256" key="5">
    <source>
        <dbReference type="ARBA" id="ARBA00022833"/>
    </source>
</evidence>
<feature type="region of interest" description="Disordered" evidence="8">
    <location>
        <begin position="462"/>
        <end position="540"/>
    </location>
</feature>
<evidence type="ECO:0000256" key="1">
    <source>
        <dbReference type="ARBA" id="ARBA00004123"/>
    </source>
</evidence>
<reference evidence="12" key="1">
    <citation type="submission" date="2014-01" db="EMBL/GenBank/DDBJ databases">
        <title>The Genome Sequence of Anopheles melas CM1001059_A (V2).</title>
        <authorList>
            <consortium name="The Broad Institute Genomics Platform"/>
            <person name="Neafsey D.E."/>
            <person name="Besansky N."/>
            <person name="Howell P."/>
            <person name="Walton C."/>
            <person name="Young S.K."/>
            <person name="Zeng Q."/>
            <person name="Gargeya S."/>
            <person name="Fitzgerald M."/>
            <person name="Haas B."/>
            <person name="Abouelleil A."/>
            <person name="Allen A.W."/>
            <person name="Alvarado L."/>
            <person name="Arachchi H.M."/>
            <person name="Berlin A.M."/>
            <person name="Chapman S.B."/>
            <person name="Gainer-Dewar J."/>
            <person name="Goldberg J."/>
            <person name="Griggs A."/>
            <person name="Gujja S."/>
            <person name="Hansen M."/>
            <person name="Howarth C."/>
            <person name="Imamovic A."/>
            <person name="Ireland A."/>
            <person name="Larimer J."/>
            <person name="McCowan C."/>
            <person name="Murphy C."/>
            <person name="Pearson M."/>
            <person name="Poon T.W."/>
            <person name="Priest M."/>
            <person name="Roberts A."/>
            <person name="Saif S."/>
            <person name="Shea T."/>
            <person name="Sisk P."/>
            <person name="Sykes S."/>
            <person name="Wortman J."/>
            <person name="Nusbaum C."/>
            <person name="Birren B."/>
        </authorList>
    </citation>
    <scope>NUCLEOTIDE SEQUENCE [LARGE SCALE GENOMIC DNA]</scope>
    <source>
        <strain evidence="12">CM1001059</strain>
    </source>
</reference>
<dbReference type="PROSITE" id="PS00028">
    <property type="entry name" value="ZINC_FINGER_C2H2_1"/>
    <property type="match status" value="4"/>
</dbReference>
<feature type="domain" description="C2H2-type" evidence="10">
    <location>
        <begin position="372"/>
        <end position="396"/>
    </location>
</feature>
<keyword evidence="12" id="KW-1185">Reference proteome</keyword>
<feature type="region of interest" description="Disordered" evidence="8">
    <location>
        <begin position="552"/>
        <end position="574"/>
    </location>
</feature>
<feature type="compositionally biased region" description="Low complexity" evidence="8">
    <location>
        <begin position="509"/>
        <end position="521"/>
    </location>
</feature>
<keyword evidence="9" id="KW-0812">Transmembrane</keyword>
<dbReference type="GO" id="GO:0008270">
    <property type="term" value="F:zinc ion binding"/>
    <property type="evidence" value="ECO:0007669"/>
    <property type="project" value="UniProtKB-KW"/>
</dbReference>
<dbReference type="PROSITE" id="PS50157">
    <property type="entry name" value="ZINC_FINGER_C2H2_2"/>
    <property type="match status" value="5"/>
</dbReference>
<feature type="domain" description="C2H2-type" evidence="10">
    <location>
        <begin position="317"/>
        <end position="340"/>
    </location>
</feature>
<protein>
    <recommendedName>
        <fullName evidence="10">C2H2-type domain-containing protein</fullName>
    </recommendedName>
</protein>
<keyword evidence="3" id="KW-0677">Repeat</keyword>
<keyword evidence="2" id="KW-0479">Metal-binding</keyword>
<dbReference type="Gene3D" id="3.30.160.60">
    <property type="entry name" value="Classic Zinc Finger"/>
    <property type="match status" value="3"/>
</dbReference>
<evidence type="ECO:0000313" key="12">
    <source>
        <dbReference type="Proteomes" id="UP000075902"/>
    </source>
</evidence>
<proteinExistence type="predicted"/>
<evidence type="ECO:0000256" key="2">
    <source>
        <dbReference type="ARBA" id="ARBA00022723"/>
    </source>
</evidence>
<dbReference type="PANTHER" id="PTHR16515">
    <property type="entry name" value="PR DOMAIN ZINC FINGER PROTEIN"/>
    <property type="match status" value="1"/>
</dbReference>
<feature type="domain" description="C2H2-type" evidence="10">
    <location>
        <begin position="626"/>
        <end position="660"/>
    </location>
</feature>
<evidence type="ECO:0000256" key="7">
    <source>
        <dbReference type="PROSITE-ProRule" id="PRU00042"/>
    </source>
</evidence>
<keyword evidence="9" id="KW-0472">Membrane</keyword>
<dbReference type="GO" id="GO:0010468">
    <property type="term" value="P:regulation of gene expression"/>
    <property type="evidence" value="ECO:0007669"/>
    <property type="project" value="TreeGrafter"/>
</dbReference>
<dbReference type="GO" id="GO:0005634">
    <property type="term" value="C:nucleus"/>
    <property type="evidence" value="ECO:0007669"/>
    <property type="project" value="UniProtKB-SubCell"/>
</dbReference>
<dbReference type="Proteomes" id="UP000075902">
    <property type="component" value="Unassembled WGS sequence"/>
</dbReference>
<dbReference type="SUPFAM" id="SSF57667">
    <property type="entry name" value="beta-beta-alpha zinc fingers"/>
    <property type="match status" value="2"/>
</dbReference>
<dbReference type="EnsemblMetazoa" id="AMEC012287-RA">
    <property type="protein sequence ID" value="AMEC012287-PA"/>
    <property type="gene ID" value="AMEC012287"/>
</dbReference>
<evidence type="ECO:0000259" key="10">
    <source>
        <dbReference type="PROSITE" id="PS50157"/>
    </source>
</evidence>
<dbReference type="STRING" id="34690.A0A182U1P5"/>
<evidence type="ECO:0000256" key="4">
    <source>
        <dbReference type="ARBA" id="ARBA00022771"/>
    </source>
</evidence>
<dbReference type="Pfam" id="PF00096">
    <property type="entry name" value="zf-C2H2"/>
    <property type="match status" value="1"/>
</dbReference>
<evidence type="ECO:0000256" key="6">
    <source>
        <dbReference type="ARBA" id="ARBA00023242"/>
    </source>
</evidence>
<name>A0A182U1P5_9DIPT</name>
<dbReference type="SMART" id="SM00868">
    <property type="entry name" value="zf-AD"/>
    <property type="match status" value="1"/>
</dbReference>
<keyword evidence="5" id="KW-0862">Zinc</keyword>
<keyword evidence="6" id="KW-0539">Nucleus</keyword>
<accession>A0A182U1P5</accession>
<evidence type="ECO:0000256" key="9">
    <source>
        <dbReference type="SAM" id="Phobius"/>
    </source>
</evidence>
<feature type="domain" description="C2H2-type" evidence="10">
    <location>
        <begin position="344"/>
        <end position="372"/>
    </location>
</feature>
<reference evidence="11" key="2">
    <citation type="submission" date="2020-05" db="UniProtKB">
        <authorList>
            <consortium name="EnsemblMetazoa"/>
        </authorList>
    </citation>
    <scope>IDENTIFICATION</scope>
    <source>
        <strain evidence="11">CM1001059</strain>
    </source>
</reference>
<dbReference type="PANTHER" id="PTHR16515:SF66">
    <property type="entry name" value="C2H2-TYPE DOMAIN-CONTAINING PROTEIN"/>
    <property type="match status" value="1"/>
</dbReference>
<dbReference type="InterPro" id="IPR050331">
    <property type="entry name" value="Zinc_finger"/>
</dbReference>
<evidence type="ECO:0000256" key="8">
    <source>
        <dbReference type="SAM" id="MobiDB-lite"/>
    </source>
</evidence>
<dbReference type="InterPro" id="IPR013087">
    <property type="entry name" value="Znf_C2H2_type"/>
</dbReference>
<sequence length="755" mass="83360">MSLEHPAGEGCDSEDGAGRDIGQGNDGEAAEDDRECQQQQHHQRNTRTIYSLNMNVCRLCLSEGHGHLQPCLAKLDEFTHFRRQCIENNEMLKLKYYELKAEAEAEDAQYCSKQELKDEEALQLAGVKQEAEFIQLERSAVIAEDVQNGAPVDEQVTYVEEEEPAGNEIIIGDGGQDEYGADEQPVAGTKIQYVSEDGTMTEYITAGAIVRREAGSPELEEPAGGVGEAPPEIYYTVGTDTYAIPAVGGAEAAGGGGYVPQVYADQTEIECTTIEDHLPEEYVEEVPAVTMTAPNMAPNSGTHPVLAASRGRHDRPFVCKHCKTSFKYEHNYDRHMKNHAKVLYRCGKCSKTFVKLRKCQQHFLKAHSSQRYECDICYRTYSLPTRLENHVIEMHSVNGMYRCDRCQGELFTTYLDFKAHRLRYHPRTEESTAVGTASADATPAIIKQTSFFDAVHMEHVLTSNNSCTSPGGGSPTPSSEEDQQQQQQPVKELPPARGKRPSTGSGPATPRTRTRTNGHNNRAAKAQKPHATITTTPQSSAQHEVILIDDDEQQHQQQHQAEDSPLPNGGASTPTVHRELLQQIEESEANSLGPKMYTCDSCPKQFVHLNNLKAHIYAEHDNDKPFKCKVCPISFKTKEILVMHMHLVGTFSVVNVGSRPCTVGIFIAGSRVFAFAGVLFLLRASRRGLLQPGRPGAARYVRIGSRIHRVEWGGFGGSTRWTTVTVMMIPVAVAITITVSIAIAETIAVKAKTKH</sequence>
<dbReference type="InterPro" id="IPR012934">
    <property type="entry name" value="Znf_AD"/>
</dbReference>
<feature type="region of interest" description="Disordered" evidence="8">
    <location>
        <begin position="1"/>
        <end position="44"/>
    </location>
</feature>
<dbReference type="InterPro" id="IPR036236">
    <property type="entry name" value="Znf_C2H2_sf"/>
</dbReference>
<dbReference type="VEuPathDB" id="VectorBase:AMEC012287"/>
<dbReference type="SMART" id="SM00355">
    <property type="entry name" value="ZnF_C2H2"/>
    <property type="match status" value="6"/>
</dbReference>
<evidence type="ECO:0000256" key="3">
    <source>
        <dbReference type="ARBA" id="ARBA00022737"/>
    </source>
</evidence>
<dbReference type="AlphaFoldDB" id="A0A182U1P5"/>
<feature type="transmembrane region" description="Helical" evidence="9">
    <location>
        <begin position="724"/>
        <end position="744"/>
    </location>
</feature>
<organism evidence="11 12">
    <name type="scientific">Anopheles melas</name>
    <dbReference type="NCBI Taxonomy" id="34690"/>
    <lineage>
        <taxon>Eukaryota</taxon>
        <taxon>Metazoa</taxon>
        <taxon>Ecdysozoa</taxon>
        <taxon>Arthropoda</taxon>
        <taxon>Hexapoda</taxon>
        <taxon>Insecta</taxon>
        <taxon>Pterygota</taxon>
        <taxon>Neoptera</taxon>
        <taxon>Endopterygota</taxon>
        <taxon>Diptera</taxon>
        <taxon>Nematocera</taxon>
        <taxon>Culicoidea</taxon>
        <taxon>Culicidae</taxon>
        <taxon>Anophelinae</taxon>
        <taxon>Anopheles</taxon>
    </lineage>
</organism>
<keyword evidence="4 7" id="KW-0863">Zinc-finger</keyword>
<keyword evidence="9" id="KW-1133">Transmembrane helix</keyword>
<feature type="domain" description="C2H2-type" evidence="10">
    <location>
        <begin position="597"/>
        <end position="625"/>
    </location>
</feature>